<feature type="transmembrane region" description="Helical" evidence="5">
    <location>
        <begin position="78"/>
        <end position="100"/>
    </location>
</feature>
<dbReference type="Pfam" id="PF00083">
    <property type="entry name" value="Sugar_tr"/>
    <property type="match status" value="1"/>
</dbReference>
<dbReference type="Gene3D" id="1.20.1250.20">
    <property type="entry name" value="MFS general substrate transporter like domains"/>
    <property type="match status" value="1"/>
</dbReference>
<name>T0YXN3_9ZZZZ</name>
<evidence type="ECO:0000313" key="6">
    <source>
        <dbReference type="EMBL" id="EQD37828.1"/>
    </source>
</evidence>
<sequence>MIAATFVVVLAVLLFARTRTPESIRWLRARGRDDEAQAQIDRFYGAAEYRARDAAAQAATEAAQTAGGVRRVPLSLRLFATTATAFAGAAGFGLLTYVLGPAHFPKLTAAILMVATLTGFISGFFAFWTDRLSRKQLLLVGYGGSFVMTLVIALFTNAWAASATLFFLLLVVLN</sequence>
<dbReference type="GO" id="GO:0022857">
    <property type="term" value="F:transmembrane transporter activity"/>
    <property type="evidence" value="ECO:0007669"/>
    <property type="project" value="InterPro"/>
</dbReference>
<keyword evidence="3 5" id="KW-1133">Transmembrane helix</keyword>
<dbReference type="SUPFAM" id="SSF103473">
    <property type="entry name" value="MFS general substrate transporter"/>
    <property type="match status" value="1"/>
</dbReference>
<dbReference type="InterPro" id="IPR036259">
    <property type="entry name" value="MFS_trans_sf"/>
</dbReference>
<evidence type="ECO:0000256" key="4">
    <source>
        <dbReference type="ARBA" id="ARBA00023136"/>
    </source>
</evidence>
<feature type="non-terminal residue" evidence="6">
    <location>
        <position position="174"/>
    </location>
</feature>
<dbReference type="AlphaFoldDB" id="T0YXN3"/>
<proteinExistence type="predicted"/>
<dbReference type="GO" id="GO:0016020">
    <property type="term" value="C:membrane"/>
    <property type="evidence" value="ECO:0007669"/>
    <property type="project" value="UniProtKB-SubCell"/>
</dbReference>
<evidence type="ECO:0000256" key="1">
    <source>
        <dbReference type="ARBA" id="ARBA00004370"/>
    </source>
</evidence>
<reference evidence="6" key="1">
    <citation type="submission" date="2013-08" db="EMBL/GenBank/DDBJ databases">
        <authorList>
            <person name="Mendez C."/>
            <person name="Richter M."/>
            <person name="Ferrer M."/>
            <person name="Sanchez J."/>
        </authorList>
    </citation>
    <scope>NUCLEOTIDE SEQUENCE</scope>
</reference>
<dbReference type="InterPro" id="IPR005828">
    <property type="entry name" value="MFS_sugar_transport-like"/>
</dbReference>
<gene>
    <name evidence="6" type="ORF">B2A_11756</name>
</gene>
<reference evidence="6" key="2">
    <citation type="journal article" date="2014" name="ISME J.">
        <title>Microbial stratification in low pH oxic and suboxic macroscopic growths along an acid mine drainage.</title>
        <authorList>
            <person name="Mendez-Garcia C."/>
            <person name="Mesa V."/>
            <person name="Sprenger R.R."/>
            <person name="Richter M."/>
            <person name="Diez M.S."/>
            <person name="Solano J."/>
            <person name="Bargiela R."/>
            <person name="Golyshina O.V."/>
            <person name="Manteca A."/>
            <person name="Ramos J.L."/>
            <person name="Gallego J.R."/>
            <person name="Llorente I."/>
            <person name="Martins Dos Santos V.A."/>
            <person name="Jensen O.N."/>
            <person name="Pelaez A.I."/>
            <person name="Sanchez J."/>
            <person name="Ferrer M."/>
        </authorList>
    </citation>
    <scope>NUCLEOTIDE SEQUENCE</scope>
</reference>
<accession>T0YXN3</accession>
<dbReference type="EMBL" id="AUZZ01008497">
    <property type="protein sequence ID" value="EQD37828.1"/>
    <property type="molecule type" value="Genomic_DNA"/>
</dbReference>
<evidence type="ECO:0000256" key="5">
    <source>
        <dbReference type="SAM" id="Phobius"/>
    </source>
</evidence>
<comment type="subcellular location">
    <subcellularLocation>
        <location evidence="1">Membrane</location>
    </subcellularLocation>
</comment>
<evidence type="ECO:0000256" key="3">
    <source>
        <dbReference type="ARBA" id="ARBA00022989"/>
    </source>
</evidence>
<evidence type="ECO:0000256" key="2">
    <source>
        <dbReference type="ARBA" id="ARBA00022692"/>
    </source>
</evidence>
<organism evidence="6">
    <name type="scientific">mine drainage metagenome</name>
    <dbReference type="NCBI Taxonomy" id="410659"/>
    <lineage>
        <taxon>unclassified sequences</taxon>
        <taxon>metagenomes</taxon>
        <taxon>ecological metagenomes</taxon>
    </lineage>
</organism>
<feature type="transmembrane region" description="Helical" evidence="5">
    <location>
        <begin position="107"/>
        <end position="128"/>
    </location>
</feature>
<protein>
    <submittedName>
        <fullName evidence="6">Major facilitator superfamily MFS_1</fullName>
    </submittedName>
</protein>
<comment type="caution">
    <text evidence="6">The sequence shown here is derived from an EMBL/GenBank/DDBJ whole genome shotgun (WGS) entry which is preliminary data.</text>
</comment>
<keyword evidence="2 5" id="KW-0812">Transmembrane</keyword>
<feature type="transmembrane region" description="Helical" evidence="5">
    <location>
        <begin position="148"/>
        <end position="173"/>
    </location>
</feature>
<keyword evidence="4 5" id="KW-0472">Membrane</keyword>